<comment type="caution">
    <text evidence="9">The sequence shown here is derived from an EMBL/GenBank/DDBJ whole genome shotgun (WGS) entry which is preliminary data.</text>
</comment>
<evidence type="ECO:0000313" key="9">
    <source>
        <dbReference type="EMBL" id="MBB6228565.1"/>
    </source>
</evidence>
<dbReference type="CDD" id="cd03404">
    <property type="entry name" value="SPFH_HflK"/>
    <property type="match status" value="1"/>
</dbReference>
<dbReference type="InterPro" id="IPR036013">
    <property type="entry name" value="Band_7/SPFH_dom_sf"/>
</dbReference>
<dbReference type="GO" id="GO:0008233">
    <property type="term" value="F:peptidase activity"/>
    <property type="evidence" value="ECO:0007669"/>
    <property type="project" value="UniProtKB-KW"/>
</dbReference>
<name>A0A841LFH4_9SPHN</name>
<evidence type="ECO:0000256" key="6">
    <source>
        <dbReference type="RuleBase" id="RU364113"/>
    </source>
</evidence>
<evidence type="ECO:0000256" key="4">
    <source>
        <dbReference type="ARBA" id="ARBA00022989"/>
    </source>
</evidence>
<evidence type="ECO:0000256" key="2">
    <source>
        <dbReference type="ARBA" id="ARBA00006971"/>
    </source>
</evidence>
<dbReference type="SMART" id="SM00244">
    <property type="entry name" value="PHB"/>
    <property type="match status" value="1"/>
</dbReference>
<dbReference type="Pfam" id="PF01145">
    <property type="entry name" value="Band_7"/>
    <property type="match status" value="1"/>
</dbReference>
<proteinExistence type="inferred from homology"/>
<dbReference type="PANTHER" id="PTHR43327:SF2">
    <property type="entry name" value="MODULATOR OF FTSH PROTEASE HFLK"/>
    <property type="match status" value="1"/>
</dbReference>
<reference evidence="9 10" key="1">
    <citation type="submission" date="2020-08" db="EMBL/GenBank/DDBJ databases">
        <title>Genomic Encyclopedia of Type Strains, Phase IV (KMG-IV): sequencing the most valuable type-strain genomes for metagenomic binning, comparative biology and taxonomic classification.</title>
        <authorList>
            <person name="Goeker M."/>
        </authorList>
    </citation>
    <scope>NUCLEOTIDE SEQUENCE [LARGE SCALE GENOMIC DNA]</scope>
    <source>
        <strain evidence="9 10">DSM 102189</strain>
    </source>
</reference>
<feature type="compositionally biased region" description="Basic and acidic residues" evidence="7">
    <location>
        <begin position="15"/>
        <end position="27"/>
    </location>
</feature>
<dbReference type="Proteomes" id="UP000538147">
    <property type="component" value="Unassembled WGS sequence"/>
</dbReference>
<dbReference type="EMBL" id="JACIIV010000020">
    <property type="protein sequence ID" value="MBB6228565.1"/>
    <property type="molecule type" value="Genomic_DNA"/>
</dbReference>
<evidence type="ECO:0000256" key="7">
    <source>
        <dbReference type="SAM" id="MobiDB-lite"/>
    </source>
</evidence>
<evidence type="ECO:0000256" key="3">
    <source>
        <dbReference type="ARBA" id="ARBA00022692"/>
    </source>
</evidence>
<feature type="region of interest" description="Disordered" evidence="7">
    <location>
        <begin position="1"/>
        <end position="71"/>
    </location>
</feature>
<dbReference type="NCBIfam" id="TIGR01933">
    <property type="entry name" value="hflK"/>
    <property type="match status" value="1"/>
</dbReference>
<accession>A0A841LFH4</accession>
<comment type="subcellular location">
    <subcellularLocation>
        <location evidence="1">Membrane</location>
        <topology evidence="1">Single-pass membrane protein</topology>
    </subcellularLocation>
</comment>
<evidence type="ECO:0000313" key="10">
    <source>
        <dbReference type="Proteomes" id="UP000538147"/>
    </source>
</evidence>
<dbReference type="Gene3D" id="3.30.479.30">
    <property type="entry name" value="Band 7 domain"/>
    <property type="match status" value="1"/>
</dbReference>
<dbReference type="AlphaFoldDB" id="A0A841LFH4"/>
<keyword evidence="4" id="KW-1133">Transmembrane helix</keyword>
<dbReference type="PANTHER" id="PTHR43327">
    <property type="entry name" value="STOMATIN-LIKE PROTEIN 2, MITOCHONDRIAL"/>
    <property type="match status" value="1"/>
</dbReference>
<keyword evidence="9" id="KW-0645">Protease</keyword>
<protein>
    <recommendedName>
        <fullName evidence="6">Protein HflK</fullName>
    </recommendedName>
</protein>
<dbReference type="InterPro" id="IPR050710">
    <property type="entry name" value="Band7/mec-2_domain"/>
</dbReference>
<dbReference type="GO" id="GO:0006508">
    <property type="term" value="P:proteolysis"/>
    <property type="evidence" value="ECO:0007669"/>
    <property type="project" value="UniProtKB-KW"/>
</dbReference>
<feature type="compositionally biased region" description="Polar residues" evidence="7">
    <location>
        <begin position="1"/>
        <end position="10"/>
    </location>
</feature>
<keyword evidence="3" id="KW-0812">Transmembrane</keyword>
<dbReference type="InterPro" id="IPR010201">
    <property type="entry name" value="HflK"/>
</dbReference>
<keyword evidence="10" id="KW-1185">Reference proteome</keyword>
<sequence>MPWQNNNDPNSGGRKPGDRSPADRGPWDDAGDEGGKSSGEGGGSGGGRNPWGEGPSRRPTAPRPSGNRDFDDIIRRGQEKLRQSLPGGGGGGRGFGGGGGGGGGLDALGGKGALWVGAALVAAWLIFSSFYRVQPQERGVVLRFGAYVQTTEPGLHFKLPFPIDSVTLRKVEQINSIDIGAVDGNAENLMITGDQNIITLAYAVRWKINNPEQFLFALANPEQTVREVAESAMRAEIARATLTDAIGPQRAQIAEQVRERIQSTLDSYRSGIDIRGVDIRQADPPGAVDDAFKDVSAAQQDAQQYLNQSRAYAQQLLASAQGATAAFDAVYEQYRLAPEVTRKRMYLETMESVLSKVDKTVIEPGSVTTYLPLQEIKKRPAAVPEPAPAQ</sequence>
<evidence type="ECO:0000256" key="1">
    <source>
        <dbReference type="ARBA" id="ARBA00004167"/>
    </source>
</evidence>
<organism evidence="9 10">
    <name type="scientific">Polymorphobacter multimanifer</name>
    <dbReference type="NCBI Taxonomy" id="1070431"/>
    <lineage>
        <taxon>Bacteria</taxon>
        <taxon>Pseudomonadati</taxon>
        <taxon>Pseudomonadota</taxon>
        <taxon>Alphaproteobacteria</taxon>
        <taxon>Sphingomonadales</taxon>
        <taxon>Sphingosinicellaceae</taxon>
        <taxon>Polymorphobacter</taxon>
    </lineage>
</organism>
<feature type="domain" description="Band 7" evidence="8">
    <location>
        <begin position="128"/>
        <end position="296"/>
    </location>
</feature>
<dbReference type="RefSeq" id="WP_184201100.1">
    <property type="nucleotide sequence ID" value="NZ_BMOX01000144.1"/>
</dbReference>
<comment type="function">
    <text evidence="6">HflC and HflK could encode or regulate a protease.</text>
</comment>
<dbReference type="InterPro" id="IPR001107">
    <property type="entry name" value="Band_7"/>
</dbReference>
<keyword evidence="5" id="KW-0472">Membrane</keyword>
<evidence type="ECO:0000259" key="8">
    <source>
        <dbReference type="SMART" id="SM00244"/>
    </source>
</evidence>
<dbReference type="SUPFAM" id="SSF117892">
    <property type="entry name" value="Band 7/SPFH domain"/>
    <property type="match status" value="1"/>
</dbReference>
<comment type="subunit">
    <text evidence="6">HflC and HflK may interact to form a multimeric complex.</text>
</comment>
<gene>
    <name evidence="9" type="ORF">FHS79_002755</name>
</gene>
<comment type="similarity">
    <text evidence="2 6">Belongs to the band 7/mec-2 family. HflK subfamily.</text>
</comment>
<feature type="compositionally biased region" description="Gly residues" evidence="7">
    <location>
        <begin position="36"/>
        <end position="49"/>
    </location>
</feature>
<evidence type="ECO:0000256" key="5">
    <source>
        <dbReference type="ARBA" id="ARBA00023136"/>
    </source>
</evidence>
<dbReference type="GO" id="GO:0016020">
    <property type="term" value="C:membrane"/>
    <property type="evidence" value="ECO:0007669"/>
    <property type="project" value="UniProtKB-SubCell"/>
</dbReference>
<keyword evidence="9" id="KW-0378">Hydrolase</keyword>